<dbReference type="Gene3D" id="3.40.50.1970">
    <property type="match status" value="1"/>
</dbReference>
<evidence type="ECO:0000313" key="3">
    <source>
        <dbReference type="EMBL" id="EMI20137.1"/>
    </source>
</evidence>
<dbReference type="PANTHER" id="PTHR43064:SF1">
    <property type="entry name" value="SLL1489 PROTEIN"/>
    <property type="match status" value="1"/>
</dbReference>
<keyword evidence="4" id="KW-1185">Reference proteome</keyword>
<protein>
    <submittedName>
        <fullName evidence="3">1-(5-phosphoribosyl)-5-amino-4-imidazole-carboxylate (AIR) carboxylase</fullName>
    </submittedName>
</protein>
<feature type="domain" description="PurE" evidence="2">
    <location>
        <begin position="192"/>
        <end position="324"/>
    </location>
</feature>
<evidence type="ECO:0000256" key="1">
    <source>
        <dbReference type="SAM" id="MobiDB-lite"/>
    </source>
</evidence>
<dbReference type="GO" id="GO:0016787">
    <property type="term" value="F:hydrolase activity"/>
    <property type="evidence" value="ECO:0007669"/>
    <property type="project" value="InterPro"/>
</dbReference>
<dbReference type="AlphaFoldDB" id="M5RXK8"/>
<name>M5RXK8_9BACT</name>
<feature type="region of interest" description="Disordered" evidence="1">
    <location>
        <begin position="1"/>
        <end position="49"/>
    </location>
</feature>
<dbReference type="SMART" id="SM01001">
    <property type="entry name" value="AIRC"/>
    <property type="match status" value="1"/>
</dbReference>
<accession>M5RXK8</accession>
<feature type="compositionally biased region" description="Low complexity" evidence="1">
    <location>
        <begin position="39"/>
        <end position="49"/>
    </location>
</feature>
<comment type="caution">
    <text evidence="3">The sequence shown here is derived from an EMBL/GenBank/DDBJ whole genome shotgun (WGS) entry which is preliminary data.</text>
</comment>
<dbReference type="PATRIC" id="fig|1265738.3.peg.2920"/>
<evidence type="ECO:0000259" key="2">
    <source>
        <dbReference type="SMART" id="SM01001"/>
    </source>
</evidence>
<proteinExistence type="predicted"/>
<evidence type="ECO:0000313" key="4">
    <source>
        <dbReference type="Proteomes" id="UP000011991"/>
    </source>
</evidence>
<dbReference type="GO" id="GO:0006189">
    <property type="term" value="P:'de novo' IMP biosynthetic process"/>
    <property type="evidence" value="ECO:0007669"/>
    <property type="project" value="InterPro"/>
</dbReference>
<dbReference type="Pfam" id="PF00731">
    <property type="entry name" value="AIRC"/>
    <property type="match status" value="1"/>
</dbReference>
<dbReference type="InterPro" id="IPR039476">
    <property type="entry name" value="P2CMN_synthase_LarB"/>
</dbReference>
<dbReference type="EMBL" id="ANOG01000419">
    <property type="protein sequence ID" value="EMI20137.1"/>
    <property type="molecule type" value="Genomic_DNA"/>
</dbReference>
<reference evidence="3 4" key="1">
    <citation type="journal article" date="2013" name="Mar. Genomics">
        <title>Expression of sulfatases in Rhodopirellula baltica and the diversity of sulfatases in the genus Rhodopirellula.</title>
        <authorList>
            <person name="Wegner C.E."/>
            <person name="Richter-Heitmann T."/>
            <person name="Klindworth A."/>
            <person name="Klockow C."/>
            <person name="Richter M."/>
            <person name="Achstetter T."/>
            <person name="Glockner F.O."/>
            <person name="Harder J."/>
        </authorList>
    </citation>
    <scope>NUCLEOTIDE SEQUENCE [LARGE SCALE GENOMIC DNA]</scope>
    <source>
        <strain evidence="3 4">SM1</strain>
    </source>
</reference>
<dbReference type="Proteomes" id="UP000011991">
    <property type="component" value="Unassembled WGS sequence"/>
</dbReference>
<sequence>MQEPKKRCSSTSINLNFDSPRLQPPMPDDASQLSQSDRPTLPQSQSPSASLSPEIAALIAEVAAGTTSVAEAISALQIANIGSTENVRIGSEAEKMAVIDGATVDLGRQRRCGFGEVIYGEGKDFELIARIIDSQIADAQTSLVTRVHPEAAEKLKSRFPHSHHDAIGRTFRTHLASEAPCPAPIDPEDRPFHVAVITAGSTDAAVAAEAIETLTWMGVAVSVFTDIGVAGPQRLIHALPKLRKASAAVVIAGMEGALPPVVAGHLSIPIFAVPTSVGYGATLGGLTPLLGMLSSCAANVAVVNIDAGFKGGYLAGTIIRQLEKASIHSTHRSPNSSTN</sequence>
<dbReference type="NCBIfam" id="NF033503">
    <property type="entry name" value="LarB"/>
    <property type="match status" value="1"/>
</dbReference>
<dbReference type="InterPro" id="IPR000031">
    <property type="entry name" value="PurE_dom"/>
</dbReference>
<gene>
    <name evidence="3" type="ORF">RMSM_02925</name>
</gene>
<dbReference type="SUPFAM" id="SSF52255">
    <property type="entry name" value="N5-CAIR mutase (phosphoribosylaminoimidazole carboxylase, PurE)"/>
    <property type="match status" value="1"/>
</dbReference>
<dbReference type="PANTHER" id="PTHR43064">
    <property type="entry name" value="PHOSPHORIBOSYLAMINOIMIDAZOLE CARBOXYLASE-RELATED"/>
    <property type="match status" value="1"/>
</dbReference>
<organism evidence="3 4">
    <name type="scientific">Rhodopirellula maiorica SM1</name>
    <dbReference type="NCBI Taxonomy" id="1265738"/>
    <lineage>
        <taxon>Bacteria</taxon>
        <taxon>Pseudomonadati</taxon>
        <taxon>Planctomycetota</taxon>
        <taxon>Planctomycetia</taxon>
        <taxon>Pirellulales</taxon>
        <taxon>Pirellulaceae</taxon>
        <taxon>Novipirellula</taxon>
    </lineage>
</organism>